<keyword evidence="2 8" id="KW-0813">Transport</keyword>
<accession>A0A1H2HRP9</accession>
<dbReference type="InterPro" id="IPR039426">
    <property type="entry name" value="TonB-dep_rcpt-like"/>
</dbReference>
<feature type="domain" description="TonB-dependent receptor-like beta-barrel" evidence="11">
    <location>
        <begin position="358"/>
        <end position="805"/>
    </location>
</feature>
<evidence type="ECO:0000256" key="4">
    <source>
        <dbReference type="ARBA" id="ARBA00022692"/>
    </source>
</evidence>
<evidence type="ECO:0000256" key="2">
    <source>
        <dbReference type="ARBA" id="ARBA00022448"/>
    </source>
</evidence>
<keyword evidence="3 8" id="KW-1134">Transmembrane beta strand</keyword>
<dbReference type="AlphaFoldDB" id="A0A1H2HRP9"/>
<dbReference type="InterPro" id="IPR012910">
    <property type="entry name" value="Plug_dom"/>
</dbReference>
<evidence type="ECO:0000313" key="13">
    <source>
        <dbReference type="EMBL" id="SDU34593.1"/>
    </source>
</evidence>
<dbReference type="CDD" id="cd01347">
    <property type="entry name" value="ligand_gated_channel"/>
    <property type="match status" value="1"/>
</dbReference>
<comment type="subcellular location">
    <subcellularLocation>
        <location evidence="1 8">Cell outer membrane</location>
        <topology evidence="1 8">Multi-pass membrane protein</topology>
    </subcellularLocation>
</comment>
<dbReference type="Gene3D" id="2.170.130.10">
    <property type="entry name" value="TonB-dependent receptor, plug domain"/>
    <property type="match status" value="1"/>
</dbReference>
<dbReference type="PROSITE" id="PS52016">
    <property type="entry name" value="TONB_DEPENDENT_REC_3"/>
    <property type="match status" value="1"/>
</dbReference>
<feature type="chain" id="PRO_5009275961" evidence="10">
    <location>
        <begin position="31"/>
        <end position="839"/>
    </location>
</feature>
<evidence type="ECO:0000256" key="9">
    <source>
        <dbReference type="RuleBase" id="RU003357"/>
    </source>
</evidence>
<keyword evidence="5 9" id="KW-0798">TonB box</keyword>
<keyword evidence="6 8" id="KW-0472">Membrane</keyword>
<evidence type="ECO:0000256" key="10">
    <source>
        <dbReference type="SAM" id="SignalP"/>
    </source>
</evidence>
<protein>
    <submittedName>
        <fullName evidence="13">TonB-dependent receptor</fullName>
    </submittedName>
</protein>
<keyword evidence="4 8" id="KW-0812">Transmembrane</keyword>
<dbReference type="GO" id="GO:0009279">
    <property type="term" value="C:cell outer membrane"/>
    <property type="evidence" value="ECO:0007669"/>
    <property type="project" value="UniProtKB-SubCell"/>
</dbReference>
<dbReference type="InterPro" id="IPR010104">
    <property type="entry name" value="TonB_rcpt_bac"/>
</dbReference>
<dbReference type="STRING" id="1434072.SAMN05216210_3262"/>
<evidence type="ECO:0000256" key="3">
    <source>
        <dbReference type="ARBA" id="ARBA00022452"/>
    </source>
</evidence>
<dbReference type="InterPro" id="IPR000531">
    <property type="entry name" value="Beta-barrel_TonB"/>
</dbReference>
<evidence type="ECO:0000313" key="14">
    <source>
        <dbReference type="Proteomes" id="UP000243924"/>
    </source>
</evidence>
<keyword evidence="13" id="KW-0675">Receptor</keyword>
<dbReference type="Pfam" id="PF00593">
    <property type="entry name" value="TonB_dep_Rec_b-barrel"/>
    <property type="match status" value="1"/>
</dbReference>
<proteinExistence type="inferred from homology"/>
<keyword evidence="7 8" id="KW-0998">Cell outer membrane</keyword>
<name>A0A1H2HRP9_9GAMM</name>
<dbReference type="PANTHER" id="PTHR40980:SF4">
    <property type="entry name" value="TONB-DEPENDENT RECEPTOR-LIKE BETA-BARREL DOMAIN-CONTAINING PROTEIN"/>
    <property type="match status" value="1"/>
</dbReference>
<gene>
    <name evidence="13" type="ORF">SAMN05216210_3262</name>
</gene>
<evidence type="ECO:0000259" key="12">
    <source>
        <dbReference type="Pfam" id="PF07715"/>
    </source>
</evidence>
<feature type="domain" description="TonB-dependent receptor plug" evidence="12">
    <location>
        <begin position="52"/>
        <end position="157"/>
    </location>
</feature>
<comment type="similarity">
    <text evidence="8 9">Belongs to the TonB-dependent receptor family.</text>
</comment>
<evidence type="ECO:0000256" key="5">
    <source>
        <dbReference type="ARBA" id="ARBA00023077"/>
    </source>
</evidence>
<dbReference type="SUPFAM" id="SSF56935">
    <property type="entry name" value="Porins"/>
    <property type="match status" value="1"/>
</dbReference>
<evidence type="ECO:0000259" key="11">
    <source>
        <dbReference type="Pfam" id="PF00593"/>
    </source>
</evidence>
<dbReference type="Proteomes" id="UP000243924">
    <property type="component" value="Chromosome I"/>
</dbReference>
<dbReference type="InterPro" id="IPR037066">
    <property type="entry name" value="Plug_dom_sf"/>
</dbReference>
<dbReference type="InterPro" id="IPR036942">
    <property type="entry name" value="Beta-barrel_TonB_sf"/>
</dbReference>
<feature type="signal peptide" evidence="10">
    <location>
        <begin position="1"/>
        <end position="30"/>
    </location>
</feature>
<dbReference type="Pfam" id="PF07715">
    <property type="entry name" value="Plug"/>
    <property type="match status" value="1"/>
</dbReference>
<dbReference type="PANTHER" id="PTHR40980">
    <property type="entry name" value="PLUG DOMAIN-CONTAINING PROTEIN"/>
    <property type="match status" value="1"/>
</dbReference>
<evidence type="ECO:0000256" key="8">
    <source>
        <dbReference type="PROSITE-ProRule" id="PRU01360"/>
    </source>
</evidence>
<organism evidence="13 14">
    <name type="scientific">Halopseudomonas salegens</name>
    <dbReference type="NCBI Taxonomy" id="1434072"/>
    <lineage>
        <taxon>Bacteria</taxon>
        <taxon>Pseudomonadati</taxon>
        <taxon>Pseudomonadota</taxon>
        <taxon>Gammaproteobacteria</taxon>
        <taxon>Pseudomonadales</taxon>
        <taxon>Pseudomonadaceae</taxon>
        <taxon>Halopseudomonas</taxon>
    </lineage>
</organism>
<evidence type="ECO:0000256" key="1">
    <source>
        <dbReference type="ARBA" id="ARBA00004571"/>
    </source>
</evidence>
<evidence type="ECO:0000256" key="6">
    <source>
        <dbReference type="ARBA" id="ARBA00023136"/>
    </source>
</evidence>
<dbReference type="Gene3D" id="2.40.170.20">
    <property type="entry name" value="TonB-dependent receptor, beta-barrel domain"/>
    <property type="match status" value="1"/>
</dbReference>
<evidence type="ECO:0000256" key="7">
    <source>
        <dbReference type="ARBA" id="ARBA00023237"/>
    </source>
</evidence>
<dbReference type="EMBL" id="LT629787">
    <property type="protein sequence ID" value="SDU34593.1"/>
    <property type="molecule type" value="Genomic_DNA"/>
</dbReference>
<sequence length="839" mass="93180">MAMHARNTALLSFKVSALALAIATSTHTWAQQPEVVEVIGQAAQLEQALDDQRKSDAIRSVVHADAIGQLPDDNAAEALQRIPGLSVERDQGEGRFVRVRGLGSDLNAVTINGTLVPAPEDDRRAVAMDVLPSELIQSLSVVKTLTPDMDANSLGGTIEVESLSAFDHDGLFYSLNGEASHDDNTGKNSPKLSGAFSNRFSLGDGIDNVGVAAAISWQERKFGSDNVETGGAWDFDGEPRLEELEQRRYDITRERAGFGLNLDYRPSADSELYLRTLYSRFKDDEVRVGNVIEFADPQLPGEFGAAEAERSLKAREETQEVKSLVLGGKKRWGDWTLSGQAGYSQASEDSPGGIGGADFAGNDDFTNAGFSNTRTPRLSIDPGFFAAGNFSLDAVEWEEQITTDTERNLRIDLQHDFVWNGLPSQLKFGAKGSRRIKDNDLDIWVYEDFADLGFTDEQLNLGNVSTGRAHYGLGQFGPTISPTAVRHLISGLNRDDFFDDEESRINDFSIRENINAAYLMNTLDIDDLRLIAGLRYESTRLKAKGTGLNEGEFEATQRNNNYDHWLPGLHAIYQVSPTTQLRAAWTNTVVRPTFGQLFPGFVLDGDEAEFGNPDLKALESSNLDIGIEHFMGRAGTVSAFAFYKDIRHFVYEADLAGTGEYVDFDEAFTFVNGDKASVYGLELAYAQQFKWLPAPWNGLLLNANTTLTRSRAGIEQFDEDLGQIRKRDISLPGQSDVTGNLTLGWENRRMSLRLSANYKSDYLDEVGDVLDKRYDYQVDEQLFVDFSANYFITDQLQVFFEAQNLTDESYYVFTGRNDFNAQYEEYGPSYKLGLTLSHF</sequence>
<dbReference type="NCBIfam" id="TIGR01782">
    <property type="entry name" value="TonB-Xanth-Caul"/>
    <property type="match status" value="1"/>
</dbReference>
<keyword evidence="10" id="KW-0732">Signal</keyword>
<reference evidence="14" key="1">
    <citation type="submission" date="2016-10" db="EMBL/GenBank/DDBJ databases">
        <authorList>
            <person name="Varghese N."/>
            <person name="Submissions S."/>
        </authorList>
    </citation>
    <scope>NUCLEOTIDE SEQUENCE [LARGE SCALE GENOMIC DNA]</scope>
    <source>
        <strain evidence="14">CECT 8338</strain>
    </source>
</reference>
<keyword evidence="14" id="KW-1185">Reference proteome</keyword>